<dbReference type="EMBL" id="JAUSVL010000001">
    <property type="protein sequence ID" value="MDQ0289242.1"/>
    <property type="molecule type" value="Genomic_DNA"/>
</dbReference>
<dbReference type="SUPFAM" id="SSF50939">
    <property type="entry name" value="Sialidases"/>
    <property type="match status" value="1"/>
</dbReference>
<gene>
    <name evidence="1" type="ORF">J3R75_001349</name>
</gene>
<evidence type="ECO:0000313" key="2">
    <source>
        <dbReference type="Proteomes" id="UP001238163"/>
    </source>
</evidence>
<proteinExistence type="predicted"/>
<accession>A0AAE4APD6</accession>
<evidence type="ECO:0000313" key="1">
    <source>
        <dbReference type="EMBL" id="MDQ0289242.1"/>
    </source>
</evidence>
<dbReference type="CDD" id="cd15482">
    <property type="entry name" value="Sialidase_non-viral"/>
    <property type="match status" value="1"/>
</dbReference>
<name>A0AAE4APD6_9BACT</name>
<dbReference type="RefSeq" id="WP_307260625.1">
    <property type="nucleotide sequence ID" value="NZ_JAUSVL010000001.1"/>
</dbReference>
<keyword evidence="2" id="KW-1185">Reference proteome</keyword>
<dbReference type="InterPro" id="IPR036278">
    <property type="entry name" value="Sialidase_sf"/>
</dbReference>
<dbReference type="AlphaFoldDB" id="A0AAE4APD6"/>
<organism evidence="1 2">
    <name type="scientific">Oligosphaera ethanolica</name>
    <dbReference type="NCBI Taxonomy" id="760260"/>
    <lineage>
        <taxon>Bacteria</taxon>
        <taxon>Pseudomonadati</taxon>
        <taxon>Lentisphaerota</taxon>
        <taxon>Oligosphaeria</taxon>
        <taxon>Oligosphaerales</taxon>
        <taxon>Oligosphaeraceae</taxon>
        <taxon>Oligosphaera</taxon>
    </lineage>
</organism>
<protein>
    <recommendedName>
        <fullName evidence="3">Exo-alpha-sialidase</fullName>
    </recommendedName>
</protein>
<dbReference type="Proteomes" id="UP001238163">
    <property type="component" value="Unassembled WGS sequence"/>
</dbReference>
<dbReference type="Gene3D" id="2.120.10.10">
    <property type="match status" value="2"/>
</dbReference>
<reference evidence="1" key="1">
    <citation type="submission" date="2023-07" db="EMBL/GenBank/DDBJ databases">
        <title>Genomic Encyclopedia of Type Strains, Phase IV (KMG-IV): sequencing the most valuable type-strain genomes for metagenomic binning, comparative biology and taxonomic classification.</title>
        <authorList>
            <person name="Goeker M."/>
        </authorList>
    </citation>
    <scope>NUCLEOTIDE SEQUENCE</scope>
    <source>
        <strain evidence="1">DSM 24202</strain>
    </source>
</reference>
<evidence type="ECO:0008006" key="3">
    <source>
        <dbReference type="Google" id="ProtNLM"/>
    </source>
</evidence>
<comment type="caution">
    <text evidence="1">The sequence shown here is derived from an EMBL/GenBank/DDBJ whole genome shotgun (WGS) entry which is preliminary data.</text>
</comment>
<sequence length="349" mass="38129">MPHLDLSHDLSRQTVVADGRDLYQGHPSSILLPDGQTVVAAWTVQHGGPCGPLKISRDGGKSWGELIPVPHNWSRFRNCPTLFHLPTPPQPRRLVVYALEIGTDHLACAESLDYGESWSPMRVCGGTPIRCVMPWCSVWRDGAVLRALSNARDPDSADPFSNLIIGATSHDDGLSWGDAHTQINIPGAKLCEPWVIPSPQGDELACIMRSNQPGRRSMIAFSQDAGASWAVPIELPEELHGDRHVARYLTDGRIIAAFRRVSTRSFDFWIGSWEDLKAQRPGELTGTFLHQQGTATKPANADIGYPGLEVLADGSVLAITYAHYRESDAGNSVVAIRCHPQELQKSGAI</sequence>